<feature type="transmembrane region" description="Helical" evidence="1">
    <location>
        <begin position="33"/>
        <end position="49"/>
    </location>
</feature>
<dbReference type="AlphaFoldDB" id="A0A2N9B5T0"/>
<reference evidence="3" key="1">
    <citation type="submission" date="2017-11" db="EMBL/GenBank/DDBJ databases">
        <authorList>
            <person name="Wibberg D."/>
        </authorList>
    </citation>
    <scope>NUCLEOTIDE SEQUENCE [LARGE SCALE GENOMIC DNA]</scope>
</reference>
<feature type="transmembrane region" description="Helical" evidence="1">
    <location>
        <begin position="234"/>
        <end position="255"/>
    </location>
</feature>
<dbReference type="OrthoDB" id="4226032at2"/>
<organism evidence="2 3">
    <name type="scientific">Streptomyces chartreusis NRRL 3882</name>
    <dbReference type="NCBI Taxonomy" id="1079985"/>
    <lineage>
        <taxon>Bacteria</taxon>
        <taxon>Bacillati</taxon>
        <taxon>Actinomycetota</taxon>
        <taxon>Actinomycetes</taxon>
        <taxon>Kitasatosporales</taxon>
        <taxon>Streptomycetaceae</taxon>
        <taxon>Streptomyces</taxon>
    </lineage>
</organism>
<dbReference type="EMBL" id="LT963352">
    <property type="protein sequence ID" value="SOR78704.1"/>
    <property type="molecule type" value="Genomic_DNA"/>
</dbReference>
<name>A0A2N9B5T0_STRCX</name>
<accession>A0A2N9B5T0</accession>
<evidence type="ECO:0000313" key="3">
    <source>
        <dbReference type="Proteomes" id="UP000235464"/>
    </source>
</evidence>
<keyword evidence="1" id="KW-0812">Transmembrane</keyword>
<sequence length="368" mass="41167">MTEQLPSSVQDFTQTASVAWNDTATRRAWWRQTVRSLLVVGLCAAWWVWYAGTTVAVREQVVLLTIAFFAYSAFGVPLQLLAELPNAWRVRRLLRAHPWQIAEDPPRGVSDHPKARDVSAAWFEVPDPAAPERQVPLISRAPLWWVRRMKPDAPAERRAQIARLWYCGLPGDEVVIAASRAKERAPRRLRHQYLRHSLLPEHAARTDVPLPHPSRSALSHPPTARTVRRRLVRLLIVLVLVWPAVLTMQIAVVAGGDSDKVGLFALALLFEVTLLPFHVFLIVANRRMAGTLAGHPWRLVDCEIRSRGKAQLIHVGDRTLLPPPHTQLGAGVTQLWIAGHPHRRCVVSVPGGARPVRVAMSTTDNTPT</sequence>
<proteinExistence type="predicted"/>
<gene>
    <name evidence="2" type="ORF">SCNRRL3882_2171</name>
</gene>
<dbReference type="RefSeq" id="WP_010044384.1">
    <property type="nucleotide sequence ID" value="NZ_LT962942.1"/>
</dbReference>
<feature type="transmembrane region" description="Helical" evidence="1">
    <location>
        <begin position="61"/>
        <end position="82"/>
    </location>
</feature>
<feature type="transmembrane region" description="Helical" evidence="1">
    <location>
        <begin position="261"/>
        <end position="283"/>
    </location>
</feature>
<keyword evidence="1" id="KW-0472">Membrane</keyword>
<keyword evidence="3" id="KW-1185">Reference proteome</keyword>
<keyword evidence="1" id="KW-1133">Transmembrane helix</keyword>
<evidence type="ECO:0000313" key="2">
    <source>
        <dbReference type="EMBL" id="SOR78704.1"/>
    </source>
</evidence>
<protein>
    <submittedName>
        <fullName evidence="2">Uncharacterized protein</fullName>
    </submittedName>
</protein>
<dbReference type="Proteomes" id="UP000235464">
    <property type="component" value="Chromosome I"/>
</dbReference>
<evidence type="ECO:0000256" key="1">
    <source>
        <dbReference type="SAM" id="Phobius"/>
    </source>
</evidence>